<name>A0A1E3Q068_LIPST</name>
<feature type="region of interest" description="Disordered" evidence="1">
    <location>
        <begin position="212"/>
        <end position="251"/>
    </location>
</feature>
<organism evidence="2 3">
    <name type="scientific">Lipomyces starkeyi NRRL Y-11557</name>
    <dbReference type="NCBI Taxonomy" id="675824"/>
    <lineage>
        <taxon>Eukaryota</taxon>
        <taxon>Fungi</taxon>
        <taxon>Dikarya</taxon>
        <taxon>Ascomycota</taxon>
        <taxon>Saccharomycotina</taxon>
        <taxon>Lipomycetes</taxon>
        <taxon>Lipomycetales</taxon>
        <taxon>Lipomycetaceae</taxon>
        <taxon>Lipomyces</taxon>
    </lineage>
</organism>
<accession>A0A1E3Q068</accession>
<keyword evidence="3" id="KW-1185">Reference proteome</keyword>
<dbReference type="STRING" id="675824.A0A1E3Q068"/>
<evidence type="ECO:0000256" key="1">
    <source>
        <dbReference type="SAM" id="MobiDB-lite"/>
    </source>
</evidence>
<gene>
    <name evidence="2" type="ORF">LIPSTDRAFT_6018</name>
</gene>
<reference evidence="2 3" key="1">
    <citation type="journal article" date="2016" name="Proc. Natl. Acad. Sci. U.S.A.">
        <title>Comparative genomics of biotechnologically important yeasts.</title>
        <authorList>
            <person name="Riley R."/>
            <person name="Haridas S."/>
            <person name="Wolfe K.H."/>
            <person name="Lopes M.R."/>
            <person name="Hittinger C.T."/>
            <person name="Goeker M."/>
            <person name="Salamov A.A."/>
            <person name="Wisecaver J.H."/>
            <person name="Long T.M."/>
            <person name="Calvey C.H."/>
            <person name="Aerts A.L."/>
            <person name="Barry K.W."/>
            <person name="Choi C."/>
            <person name="Clum A."/>
            <person name="Coughlan A.Y."/>
            <person name="Deshpande S."/>
            <person name="Douglass A.P."/>
            <person name="Hanson S.J."/>
            <person name="Klenk H.-P."/>
            <person name="LaButti K.M."/>
            <person name="Lapidus A."/>
            <person name="Lindquist E.A."/>
            <person name="Lipzen A.M."/>
            <person name="Meier-Kolthoff J.P."/>
            <person name="Ohm R.A."/>
            <person name="Otillar R.P."/>
            <person name="Pangilinan J.L."/>
            <person name="Peng Y."/>
            <person name="Rokas A."/>
            <person name="Rosa C.A."/>
            <person name="Scheuner C."/>
            <person name="Sibirny A.A."/>
            <person name="Slot J.C."/>
            <person name="Stielow J.B."/>
            <person name="Sun H."/>
            <person name="Kurtzman C.P."/>
            <person name="Blackwell M."/>
            <person name="Grigoriev I.V."/>
            <person name="Jeffries T.W."/>
        </authorList>
    </citation>
    <scope>NUCLEOTIDE SEQUENCE [LARGE SCALE GENOMIC DNA]</scope>
    <source>
        <strain evidence="2 3">NRRL Y-11557</strain>
    </source>
</reference>
<dbReference type="EMBL" id="KV454300">
    <property type="protein sequence ID" value="ODQ70562.1"/>
    <property type="molecule type" value="Genomic_DNA"/>
</dbReference>
<proteinExistence type="predicted"/>
<dbReference type="InterPro" id="IPR032710">
    <property type="entry name" value="NTF2-like_dom_sf"/>
</dbReference>
<dbReference type="AlphaFoldDB" id="A0A1E3Q068"/>
<evidence type="ECO:0000313" key="2">
    <source>
        <dbReference type="EMBL" id="ODQ70562.1"/>
    </source>
</evidence>
<dbReference type="Proteomes" id="UP000094385">
    <property type="component" value="Unassembled WGS sequence"/>
</dbReference>
<sequence>MDTSSLLTRESYVAVANGVSARPDIRYPPGYTNERVKQFIAQFFALADDAQKDEEYVNFFADSAFYIVGLKTAAGRAEIFRLRQILWKHIISRRHEIDIVFPFTQVSAASQATCGLLHDNLTDGSLEFAIFGRIHYVMEPSNQANNVANPCGYNYPNAGANVAMYSSTPPASPSALPEATMTMEFASRMLLSLTDMKIVFYHVYPSTATLVDEETDGPASAPLVDQSHRMRPLTIGPNMNSSTNQPPLPRW</sequence>
<dbReference type="OrthoDB" id="3468019at2759"/>
<protein>
    <submittedName>
        <fullName evidence="2">Uncharacterized protein</fullName>
    </submittedName>
</protein>
<dbReference type="SUPFAM" id="SSF54427">
    <property type="entry name" value="NTF2-like"/>
    <property type="match status" value="1"/>
</dbReference>
<evidence type="ECO:0000313" key="3">
    <source>
        <dbReference type="Proteomes" id="UP000094385"/>
    </source>
</evidence>